<dbReference type="SUPFAM" id="SSF52540">
    <property type="entry name" value="P-loop containing nucleoside triphosphate hydrolases"/>
    <property type="match status" value="1"/>
</dbReference>
<evidence type="ECO:0000259" key="11">
    <source>
        <dbReference type="PROSITE" id="PS51706"/>
    </source>
</evidence>
<protein>
    <recommendedName>
        <fullName evidence="10">Probable GTP-binding protein EngB</fullName>
    </recommendedName>
</protein>
<dbReference type="EMBL" id="JAFHKK010000016">
    <property type="protein sequence ID" value="MBN2964741.1"/>
    <property type="molecule type" value="Genomic_DNA"/>
</dbReference>
<keyword evidence="7 10" id="KW-0342">GTP-binding</keyword>
<dbReference type="InterPro" id="IPR006073">
    <property type="entry name" value="GTP-bd"/>
</dbReference>
<dbReference type="PANTHER" id="PTHR11649:SF13">
    <property type="entry name" value="ENGB-TYPE G DOMAIN-CONTAINING PROTEIN"/>
    <property type="match status" value="1"/>
</dbReference>
<evidence type="ECO:0000256" key="9">
    <source>
        <dbReference type="ARBA" id="ARBA00023306"/>
    </source>
</evidence>
<dbReference type="RefSeq" id="WP_205459292.1">
    <property type="nucleotide sequence ID" value="NZ_JAFHKK010000016.1"/>
</dbReference>
<dbReference type="HAMAP" id="MF_00321">
    <property type="entry name" value="GTPase_EngB"/>
    <property type="match status" value="1"/>
</dbReference>
<evidence type="ECO:0000256" key="1">
    <source>
        <dbReference type="ARBA" id="ARBA00001946"/>
    </source>
</evidence>
<keyword evidence="8 10" id="KW-0717">Septation</keyword>
<name>A0ABS2WSV7_9BACT</name>
<dbReference type="Gene3D" id="3.40.50.300">
    <property type="entry name" value="P-loop containing nucleotide triphosphate hydrolases"/>
    <property type="match status" value="1"/>
</dbReference>
<dbReference type="InterPro" id="IPR019987">
    <property type="entry name" value="GTP-bd_ribosome_bio_YsxC"/>
</dbReference>
<keyword evidence="9 10" id="KW-0131">Cell cycle</keyword>
<reference evidence="13" key="1">
    <citation type="submission" date="2021-02" db="EMBL/GenBank/DDBJ databases">
        <title>Sulfurospirillum tamanensis sp. nov.</title>
        <authorList>
            <person name="Merkel A.Y."/>
        </authorList>
    </citation>
    <scope>NUCLEOTIDE SEQUENCE [LARGE SCALE GENOMIC DNA]</scope>
    <source>
        <strain evidence="13">T05b</strain>
    </source>
</reference>
<comment type="caution">
    <text evidence="12">The sequence shown here is derived from an EMBL/GenBank/DDBJ whole genome shotgun (WGS) entry which is preliminary data.</text>
</comment>
<keyword evidence="6" id="KW-0460">Magnesium</keyword>
<evidence type="ECO:0000256" key="8">
    <source>
        <dbReference type="ARBA" id="ARBA00023210"/>
    </source>
</evidence>
<keyword evidence="13" id="KW-1185">Reference proteome</keyword>
<evidence type="ECO:0000256" key="7">
    <source>
        <dbReference type="ARBA" id="ARBA00023134"/>
    </source>
</evidence>
<evidence type="ECO:0000256" key="6">
    <source>
        <dbReference type="ARBA" id="ARBA00022842"/>
    </source>
</evidence>
<dbReference type="InterPro" id="IPR030393">
    <property type="entry name" value="G_ENGB_dom"/>
</dbReference>
<evidence type="ECO:0000256" key="2">
    <source>
        <dbReference type="ARBA" id="ARBA00009638"/>
    </source>
</evidence>
<dbReference type="NCBIfam" id="TIGR03598">
    <property type="entry name" value="GTPase_YsxC"/>
    <property type="match status" value="1"/>
</dbReference>
<dbReference type="CDD" id="cd01876">
    <property type="entry name" value="YihA_EngB"/>
    <property type="match status" value="1"/>
</dbReference>
<reference evidence="12 13" key="2">
    <citation type="submission" date="2021-02" db="EMBL/GenBank/DDBJ databases">
        <title>Sulfurospirillum tamanensis sp. nov.</title>
        <authorList>
            <person name="Frolova A."/>
            <person name="Merkel A."/>
            <person name="Slobodkin A."/>
        </authorList>
    </citation>
    <scope>NUCLEOTIDE SEQUENCE [LARGE SCALE GENOMIC DNA]</scope>
    <source>
        <strain evidence="12 13">T05b</strain>
    </source>
</reference>
<keyword evidence="4" id="KW-0479">Metal-binding</keyword>
<comment type="similarity">
    <text evidence="2 10">Belongs to the TRAFAC class TrmE-Era-EngA-EngB-Septin-like GTPase superfamily. EngB GTPase family.</text>
</comment>
<comment type="cofactor">
    <cofactor evidence="1">
        <name>Mg(2+)</name>
        <dbReference type="ChEBI" id="CHEBI:18420"/>
    </cofactor>
</comment>
<accession>A0ABS2WSV7</accession>
<dbReference type="Pfam" id="PF01926">
    <property type="entry name" value="MMR_HSR1"/>
    <property type="match status" value="1"/>
</dbReference>
<evidence type="ECO:0000256" key="4">
    <source>
        <dbReference type="ARBA" id="ARBA00022723"/>
    </source>
</evidence>
<dbReference type="Proteomes" id="UP000703590">
    <property type="component" value="Unassembled WGS sequence"/>
</dbReference>
<evidence type="ECO:0000256" key="10">
    <source>
        <dbReference type="HAMAP-Rule" id="MF_00321"/>
    </source>
</evidence>
<dbReference type="PROSITE" id="PS51706">
    <property type="entry name" value="G_ENGB"/>
    <property type="match status" value="1"/>
</dbReference>
<evidence type="ECO:0000313" key="13">
    <source>
        <dbReference type="Proteomes" id="UP000703590"/>
    </source>
</evidence>
<proteinExistence type="inferred from homology"/>
<evidence type="ECO:0000313" key="12">
    <source>
        <dbReference type="EMBL" id="MBN2964741.1"/>
    </source>
</evidence>
<dbReference type="PANTHER" id="PTHR11649">
    <property type="entry name" value="MSS1/TRME-RELATED GTP-BINDING PROTEIN"/>
    <property type="match status" value="1"/>
</dbReference>
<dbReference type="InterPro" id="IPR027417">
    <property type="entry name" value="P-loop_NTPase"/>
</dbReference>
<sequence>MIRITEAAFVTSAPSLRECMPEGCMEVVFLGRSNVGKSSLINALTNRKNLAKKSSTPGKTRLINFFEVVFDKEGEKFHARFVDLPGFGYAKVSKSEQAAWQKNLTEFITMRASIRLFVVLVDARHPDLEIDKQVSLHIQSHLRPDQQMLTVFTKSDKLKQNELALIRKSYPNSMFVSVLKQRGIAKATEAIFHYLFEGTQA</sequence>
<comment type="function">
    <text evidence="10">Necessary for normal cell division and for the maintenance of normal septation.</text>
</comment>
<keyword evidence="3 10" id="KW-0132">Cell division</keyword>
<evidence type="ECO:0000256" key="5">
    <source>
        <dbReference type="ARBA" id="ARBA00022741"/>
    </source>
</evidence>
<organism evidence="12 13">
    <name type="scientific">Sulfurospirillum tamanense</name>
    <dbReference type="NCBI Taxonomy" id="2813362"/>
    <lineage>
        <taxon>Bacteria</taxon>
        <taxon>Pseudomonadati</taxon>
        <taxon>Campylobacterota</taxon>
        <taxon>Epsilonproteobacteria</taxon>
        <taxon>Campylobacterales</taxon>
        <taxon>Sulfurospirillaceae</taxon>
        <taxon>Sulfurospirillum</taxon>
    </lineage>
</organism>
<keyword evidence="5 10" id="KW-0547">Nucleotide-binding</keyword>
<evidence type="ECO:0000256" key="3">
    <source>
        <dbReference type="ARBA" id="ARBA00022618"/>
    </source>
</evidence>
<feature type="domain" description="EngB-type G" evidence="11">
    <location>
        <begin position="23"/>
        <end position="197"/>
    </location>
</feature>
<gene>
    <name evidence="10" type="primary">engB</name>
    <name evidence="12" type="ORF">JWV37_08105</name>
</gene>